<organism evidence="2 3">
    <name type="scientific">Pseudomassariella vexata</name>
    <dbReference type="NCBI Taxonomy" id="1141098"/>
    <lineage>
        <taxon>Eukaryota</taxon>
        <taxon>Fungi</taxon>
        <taxon>Dikarya</taxon>
        <taxon>Ascomycota</taxon>
        <taxon>Pezizomycotina</taxon>
        <taxon>Sordariomycetes</taxon>
        <taxon>Xylariomycetidae</taxon>
        <taxon>Amphisphaeriales</taxon>
        <taxon>Pseudomassariaceae</taxon>
        <taxon>Pseudomassariella</taxon>
    </lineage>
</organism>
<dbReference type="OrthoDB" id="5404794at2759"/>
<dbReference type="SMART" id="SM00384">
    <property type="entry name" value="AT_hook"/>
    <property type="match status" value="3"/>
</dbReference>
<dbReference type="PRINTS" id="PR00929">
    <property type="entry name" value="ATHOOK"/>
</dbReference>
<dbReference type="RefSeq" id="XP_040715758.1">
    <property type="nucleotide sequence ID" value="XM_040854167.1"/>
</dbReference>
<dbReference type="AlphaFoldDB" id="A0A1Y2DZ22"/>
<feature type="compositionally biased region" description="Polar residues" evidence="1">
    <location>
        <begin position="115"/>
        <end position="125"/>
    </location>
</feature>
<sequence>MELAAGDHLGMHPWSALTDSCKMPPRSVVADSDDELDDLVSVKSIEEAAQLERSPVKTTIEAPEIEPLTRSPSPTALHIQPPQTSSTDPSFFDRVYDEQCRAPHHDLVENIIRQSQKANGSSSDISLPAKGKGKGKAQGNVSSATDITSPLVLTKYRKSQLTQVSTATEVSTPRKSAKGEWDVPSSGDELAPSRSARSSKARNKTYGKRKGASPRVSQTGNVAPRYNQPTPAAKKRQGSPADLLDPPESPIFYVAESHLTAMQKLQYEKVQLSPKNAAGQLDPAPVTSMPLPPANHKSSGATTIAYSTPSRYASSIPKLPWQEQSTMQCENSGTIINVSLFDQPSIRWLTCLDQLISSSPDAIVSDNGRSQRKQPESSTKSPSQAKDIEHNRTAISSVKRKRTDAREDNDELGHHSSRESDEIGFPREIDKPRPSRRRSKPSILEHQNEDKDNAAVAPVGDNGVNYLGTAASDEANTSLAVPDSTKASISQTKSLSKKRGRPRKKTANDDISPESVSSEQHASIVPDSLPLPAAPPVERETKTPMGNSKRKAGRPKKQPVSKQIVRDEDGDEQPADIIIPVSTVTEEATAMAVPADGSKKKRARPKNSETTETEKPAGDAAKAIDVGNSSLTGNDPNTLDVQEDIEPEPESKNTKPAAQTAGLSEVARNSLVRSHSTISDPDKSLSALAVKPTASRAGKIHLIGPVSDVAVYDGRVPS</sequence>
<feature type="compositionally biased region" description="Basic residues" evidence="1">
    <location>
        <begin position="548"/>
        <end position="559"/>
    </location>
</feature>
<feature type="region of interest" description="Disordered" evidence="1">
    <location>
        <begin position="115"/>
        <end position="142"/>
    </location>
</feature>
<accession>A0A1Y2DZ22</accession>
<dbReference type="GO" id="GO:0003677">
    <property type="term" value="F:DNA binding"/>
    <property type="evidence" value="ECO:0007669"/>
    <property type="project" value="InterPro"/>
</dbReference>
<evidence type="ECO:0000256" key="1">
    <source>
        <dbReference type="SAM" id="MobiDB-lite"/>
    </source>
</evidence>
<evidence type="ECO:0000313" key="3">
    <source>
        <dbReference type="Proteomes" id="UP000193689"/>
    </source>
</evidence>
<comment type="caution">
    <text evidence="2">The sequence shown here is derived from an EMBL/GenBank/DDBJ whole genome shotgun (WGS) entry which is preliminary data.</text>
</comment>
<gene>
    <name evidence="2" type="ORF">BCR38DRAFT_212379</name>
</gene>
<evidence type="ECO:0000313" key="2">
    <source>
        <dbReference type="EMBL" id="ORY64344.1"/>
    </source>
</evidence>
<name>A0A1Y2DZ22_9PEZI</name>
<feature type="region of interest" description="Disordered" evidence="1">
    <location>
        <begin position="159"/>
        <end position="247"/>
    </location>
</feature>
<feature type="region of interest" description="Disordered" evidence="1">
    <location>
        <begin position="362"/>
        <end position="683"/>
    </location>
</feature>
<dbReference type="InParanoid" id="A0A1Y2DZ22"/>
<proteinExistence type="predicted"/>
<feature type="region of interest" description="Disordered" evidence="1">
    <location>
        <begin position="52"/>
        <end position="91"/>
    </location>
</feature>
<feature type="compositionally biased region" description="Polar residues" evidence="1">
    <location>
        <begin position="474"/>
        <end position="494"/>
    </location>
</feature>
<keyword evidence="3" id="KW-1185">Reference proteome</keyword>
<dbReference type="GeneID" id="63770379"/>
<dbReference type="EMBL" id="MCFJ01000007">
    <property type="protein sequence ID" value="ORY64344.1"/>
    <property type="molecule type" value="Genomic_DNA"/>
</dbReference>
<protein>
    <submittedName>
        <fullName evidence="2">Uncharacterized protein</fullName>
    </submittedName>
</protein>
<feature type="compositionally biased region" description="Basic residues" evidence="1">
    <location>
        <begin position="495"/>
        <end position="505"/>
    </location>
</feature>
<feature type="compositionally biased region" description="Polar residues" evidence="1">
    <location>
        <begin position="159"/>
        <end position="174"/>
    </location>
</feature>
<reference evidence="2 3" key="1">
    <citation type="submission" date="2016-07" db="EMBL/GenBank/DDBJ databases">
        <title>Pervasive Adenine N6-methylation of Active Genes in Fungi.</title>
        <authorList>
            <consortium name="DOE Joint Genome Institute"/>
            <person name="Mondo S.J."/>
            <person name="Dannebaum R.O."/>
            <person name="Kuo R.C."/>
            <person name="Labutti K."/>
            <person name="Haridas S."/>
            <person name="Kuo A."/>
            <person name="Salamov A."/>
            <person name="Ahrendt S.R."/>
            <person name="Lipzen A."/>
            <person name="Sullivan W."/>
            <person name="Andreopoulos W.B."/>
            <person name="Clum A."/>
            <person name="Lindquist E."/>
            <person name="Daum C."/>
            <person name="Ramamoorthy G.K."/>
            <person name="Gryganskyi A."/>
            <person name="Culley D."/>
            <person name="Magnuson J.K."/>
            <person name="James T.Y."/>
            <person name="O'Malley M.A."/>
            <person name="Stajich J.E."/>
            <person name="Spatafora J.W."/>
            <person name="Visel A."/>
            <person name="Grigoriev I.V."/>
        </authorList>
    </citation>
    <scope>NUCLEOTIDE SEQUENCE [LARGE SCALE GENOMIC DNA]</scope>
    <source>
        <strain evidence="2 3">CBS 129021</strain>
    </source>
</reference>
<dbReference type="InterPro" id="IPR017956">
    <property type="entry name" value="AT_hook_DNA-bd_motif"/>
</dbReference>
<feature type="compositionally biased region" description="Basic residues" evidence="1">
    <location>
        <begin position="197"/>
        <end position="212"/>
    </location>
</feature>
<feature type="compositionally biased region" description="Basic and acidic residues" evidence="1">
    <location>
        <begin position="606"/>
        <end position="617"/>
    </location>
</feature>
<feature type="compositionally biased region" description="Polar residues" evidence="1">
    <location>
        <begin position="627"/>
        <end position="640"/>
    </location>
</feature>
<feature type="compositionally biased region" description="Basic and acidic residues" evidence="1">
    <location>
        <begin position="411"/>
        <end position="433"/>
    </location>
</feature>
<dbReference type="Proteomes" id="UP000193689">
    <property type="component" value="Unassembled WGS sequence"/>
</dbReference>